<evidence type="ECO:0000256" key="2">
    <source>
        <dbReference type="ARBA" id="ARBA00007118"/>
    </source>
</evidence>
<evidence type="ECO:0000313" key="8">
    <source>
        <dbReference type="EMBL" id="QES59177.1"/>
    </source>
</evidence>
<dbReference type="Pfam" id="PF00881">
    <property type="entry name" value="Nitroreductase"/>
    <property type="match status" value="1"/>
</dbReference>
<evidence type="ECO:0000256" key="4">
    <source>
        <dbReference type="ARBA" id="ARBA00022643"/>
    </source>
</evidence>
<feature type="region of interest" description="Disordered" evidence="6">
    <location>
        <begin position="216"/>
        <end position="243"/>
    </location>
</feature>
<evidence type="ECO:0000256" key="3">
    <source>
        <dbReference type="ARBA" id="ARBA00022630"/>
    </source>
</evidence>
<protein>
    <submittedName>
        <fullName evidence="8">Dehydrogenase</fullName>
    </submittedName>
</protein>
<accession>A0A5P2DXT2</accession>
<organism evidence="8 9">
    <name type="scientific">Streptomyces venezuelae</name>
    <dbReference type="NCBI Taxonomy" id="54571"/>
    <lineage>
        <taxon>Bacteria</taxon>
        <taxon>Bacillati</taxon>
        <taxon>Actinomycetota</taxon>
        <taxon>Actinomycetes</taxon>
        <taxon>Kitasatosporales</taxon>
        <taxon>Streptomycetaceae</taxon>
        <taxon>Streptomyces</taxon>
    </lineage>
</organism>
<dbReference type="PANTHER" id="PTHR43673">
    <property type="entry name" value="NAD(P)H NITROREDUCTASE YDGI-RELATED"/>
    <property type="match status" value="1"/>
</dbReference>
<dbReference type="PANTHER" id="PTHR43673:SF2">
    <property type="entry name" value="NITROREDUCTASE"/>
    <property type="match status" value="1"/>
</dbReference>
<gene>
    <name evidence="8" type="ORF">DEJ51_25025</name>
</gene>
<keyword evidence="3" id="KW-0285">Flavoprotein</keyword>
<dbReference type="OrthoDB" id="9809288at2"/>
<feature type="domain" description="Nitroreductase" evidence="7">
    <location>
        <begin position="7"/>
        <end position="186"/>
    </location>
</feature>
<keyword evidence="5" id="KW-0560">Oxidoreductase</keyword>
<dbReference type="GO" id="GO:0016491">
    <property type="term" value="F:oxidoreductase activity"/>
    <property type="evidence" value="ECO:0007669"/>
    <property type="project" value="UniProtKB-KW"/>
</dbReference>
<dbReference type="Gene3D" id="3.40.109.10">
    <property type="entry name" value="NADH Oxidase"/>
    <property type="match status" value="1"/>
</dbReference>
<evidence type="ECO:0000256" key="6">
    <source>
        <dbReference type="SAM" id="MobiDB-lite"/>
    </source>
</evidence>
<dbReference type="SUPFAM" id="SSF55469">
    <property type="entry name" value="FMN-dependent nitroreductase-like"/>
    <property type="match status" value="1"/>
</dbReference>
<evidence type="ECO:0000256" key="1">
    <source>
        <dbReference type="ARBA" id="ARBA00001917"/>
    </source>
</evidence>
<evidence type="ECO:0000256" key="5">
    <source>
        <dbReference type="ARBA" id="ARBA00023002"/>
    </source>
</evidence>
<dbReference type="EMBL" id="CP029189">
    <property type="protein sequence ID" value="QES59177.1"/>
    <property type="molecule type" value="Genomic_DNA"/>
</dbReference>
<comment type="similarity">
    <text evidence="2">Belongs to the nitroreductase family.</text>
</comment>
<comment type="cofactor">
    <cofactor evidence="1">
        <name>FMN</name>
        <dbReference type="ChEBI" id="CHEBI:58210"/>
    </cofactor>
</comment>
<proteinExistence type="inferred from homology"/>
<evidence type="ECO:0000259" key="7">
    <source>
        <dbReference type="Pfam" id="PF00881"/>
    </source>
</evidence>
<dbReference type="Proteomes" id="UP000324101">
    <property type="component" value="Chromosome"/>
</dbReference>
<evidence type="ECO:0000313" key="9">
    <source>
        <dbReference type="Proteomes" id="UP000324101"/>
    </source>
</evidence>
<feature type="compositionally biased region" description="Basic and acidic residues" evidence="6">
    <location>
        <begin position="231"/>
        <end position="243"/>
    </location>
</feature>
<sequence>MSVAEAIRTRRTVRHYRPDPIPGTVLDALLALAVEAPTSWNLQDRSIVVVSGEQGRAGLTWATGGQPQPQEAPVVLVFVAEPQSWREDHSDIHEQARRSGAWDDAFITMFSTASRAFQEDLDQRGLLREYAVKDAMIAASFLMLAATEMGLATSPMNGWDEAAVKKVIGIGDRDDLAIALLVSVGYAAEERRHPGRRATERNVFYGSYGCRGVGAGQHLPDQAGGQPGRQQDADLTGRPHRAD</sequence>
<dbReference type="AlphaFoldDB" id="A0A5P2DXT2"/>
<dbReference type="InterPro" id="IPR029479">
    <property type="entry name" value="Nitroreductase"/>
</dbReference>
<keyword evidence="4" id="KW-0288">FMN</keyword>
<dbReference type="InterPro" id="IPR000415">
    <property type="entry name" value="Nitroreductase-like"/>
</dbReference>
<reference evidence="8 9" key="1">
    <citation type="submission" date="2018-05" db="EMBL/GenBank/DDBJ databases">
        <title>Streptomyces venezuelae.</title>
        <authorList>
            <person name="Kim W."/>
            <person name="Lee N."/>
            <person name="Cho B.-K."/>
        </authorList>
    </citation>
    <scope>NUCLEOTIDE SEQUENCE [LARGE SCALE GENOMIC DNA]</scope>
    <source>
        <strain evidence="8 9">ATCC 21018</strain>
    </source>
</reference>
<name>A0A5P2DXT2_STRVZ</name>